<organism evidence="1 2">
    <name type="scientific">Novimethylophilus kurashikiensis</name>
    <dbReference type="NCBI Taxonomy" id="1825523"/>
    <lineage>
        <taxon>Bacteria</taxon>
        <taxon>Pseudomonadati</taxon>
        <taxon>Pseudomonadota</taxon>
        <taxon>Betaproteobacteria</taxon>
        <taxon>Nitrosomonadales</taxon>
        <taxon>Methylophilaceae</taxon>
        <taxon>Novimethylophilus</taxon>
    </lineage>
</organism>
<protein>
    <submittedName>
        <fullName evidence="1">Uncharacterized protein</fullName>
    </submittedName>
</protein>
<accession>A0A2R5FAF3</accession>
<dbReference type="AlphaFoldDB" id="A0A2R5FAF3"/>
<keyword evidence="2" id="KW-1185">Reference proteome</keyword>
<name>A0A2R5FAF3_9PROT</name>
<evidence type="ECO:0000313" key="1">
    <source>
        <dbReference type="EMBL" id="GBG14528.1"/>
    </source>
</evidence>
<sequence>MTMLPVYVRKEPTRCAVTLAYGPEGKKDTVFYRDSNCTQLIARKPWHQSGHPTRRSSTVTLNCNQWSVNWVN</sequence>
<gene>
    <name evidence="1" type="ORF">NMK_2127</name>
</gene>
<dbReference type="EMBL" id="BDOQ01000008">
    <property type="protein sequence ID" value="GBG14528.1"/>
    <property type="molecule type" value="Genomic_DNA"/>
</dbReference>
<proteinExistence type="predicted"/>
<evidence type="ECO:0000313" key="2">
    <source>
        <dbReference type="Proteomes" id="UP000245081"/>
    </source>
</evidence>
<comment type="caution">
    <text evidence="1">The sequence shown here is derived from an EMBL/GenBank/DDBJ whole genome shotgun (WGS) entry which is preliminary data.</text>
</comment>
<dbReference type="Proteomes" id="UP000245081">
    <property type="component" value="Unassembled WGS sequence"/>
</dbReference>
<reference evidence="1 2" key="1">
    <citation type="journal article" date="2018" name="Environ. Microbiol.">
        <title>Isolation and genomic characterization of Novimethylophilus kurashikiensis gen. nov. sp. nov., a new lanthanide-dependent methylotrophic species of Methylophilaceae.</title>
        <authorList>
            <person name="Lv H."/>
            <person name="Sahin N."/>
            <person name="Tani A."/>
        </authorList>
    </citation>
    <scope>NUCLEOTIDE SEQUENCE [LARGE SCALE GENOMIC DNA]</scope>
    <source>
        <strain evidence="1 2">La2-4</strain>
    </source>
</reference>